<dbReference type="OrthoDB" id="5318537at2"/>
<organism evidence="1 2">
    <name type="scientific">Campylobacter avium LMG 24591</name>
    <dbReference type="NCBI Taxonomy" id="522484"/>
    <lineage>
        <taxon>Bacteria</taxon>
        <taxon>Pseudomonadati</taxon>
        <taxon>Campylobacterota</taxon>
        <taxon>Epsilonproteobacteria</taxon>
        <taxon>Campylobacterales</taxon>
        <taxon>Campylobacteraceae</taxon>
        <taxon>Campylobacter</taxon>
    </lineage>
</organism>
<accession>A0A222MWX1</accession>
<dbReference type="RefSeq" id="WP_094325231.1">
    <property type="nucleotide sequence ID" value="NZ_CP022347.1"/>
</dbReference>
<sequence length="508" mass="58805">MFLQFDFTYTSDNDFFEYLLRYYAKDYEYSLQREADNIMLKVRASEAELASFCDNFNFMANSLFLQGFDVKAVEGEFEPSKESDKDFVKMDFLTQKNSEAYRQNQDLLDNEWGVFVNDLLSFDEKEYKKIEKSNFTELLTQSISSLKSGACIFIKNHLGLYKISIFDNQNLHDFLMPSDVKALKTAFVASNENLKLLASLEKPLVRLKFSQPFRQKYGPKSTFFPVKFANNLFLFALGLELFKDDIKFLSFQKLEHFADDFEVFEESKRLVVVSGLDFINSKARDLILSKDDKNMAKLSYILSSFKEDALVLELSKEHDDILLIDKEINILNLSLPSSFKELYQELCRDDTGKRLLNNFKKEFDVLDADIKAKNNFFSLFGIVGMVLGLDTNTHEAAKKLIELCDTSRLERGVRIDFKLKENSKDFDYIKTVRSVMSFMLAGVSKNDIAYGLIESLAYFLRDTYDELRQKAQVKIAIISGSLFESRSLTRLCIKHLRDIKLSNVALRV</sequence>
<dbReference type="Proteomes" id="UP000201169">
    <property type="component" value="Chromosome"/>
</dbReference>
<reference evidence="1 2" key="1">
    <citation type="submission" date="2017-07" db="EMBL/GenBank/DDBJ databases">
        <title>Analysis of two Campylobacter avium genomes and identification of a novel hippuricase gene.</title>
        <authorList>
            <person name="Miller W.G."/>
            <person name="Chapman M.H."/>
            <person name="Yee E."/>
            <person name="Revez J."/>
            <person name="Bono J.L."/>
            <person name="Rossi M."/>
        </authorList>
    </citation>
    <scope>NUCLEOTIDE SEQUENCE [LARGE SCALE GENOMIC DNA]</scope>
    <source>
        <strain evidence="1 2">LMG 24591</strain>
    </source>
</reference>
<protein>
    <submittedName>
        <fullName evidence="1">Uncharacterized protein</fullName>
    </submittedName>
</protein>
<dbReference type="Gene3D" id="3.30.420.40">
    <property type="match status" value="1"/>
</dbReference>
<evidence type="ECO:0000313" key="1">
    <source>
        <dbReference type="EMBL" id="ASQ30473.1"/>
    </source>
</evidence>
<dbReference type="KEGG" id="cavi:CAV_0808"/>
<evidence type="ECO:0000313" key="2">
    <source>
        <dbReference type="Proteomes" id="UP000201169"/>
    </source>
</evidence>
<proteinExistence type="predicted"/>
<keyword evidence="2" id="KW-1185">Reference proteome</keyword>
<dbReference type="AlphaFoldDB" id="A0A222MWX1"/>
<gene>
    <name evidence="1" type="ORF">CAV_0808</name>
</gene>
<name>A0A222MWX1_9BACT</name>
<dbReference type="EMBL" id="CP022347">
    <property type="protein sequence ID" value="ASQ30473.1"/>
    <property type="molecule type" value="Genomic_DNA"/>
</dbReference>